<dbReference type="EMBL" id="BMGP01000005">
    <property type="protein sequence ID" value="GGF33667.1"/>
    <property type="molecule type" value="Genomic_DNA"/>
</dbReference>
<gene>
    <name evidence="2" type="ORF">GCM10011399_28530</name>
</gene>
<dbReference type="Pfam" id="PF01471">
    <property type="entry name" value="PG_binding_1"/>
    <property type="match status" value="1"/>
</dbReference>
<feature type="domain" description="Peptidoglycan binding-like" evidence="1">
    <location>
        <begin position="126"/>
        <end position="175"/>
    </location>
</feature>
<accession>A0A917F0U7</accession>
<dbReference type="InterPro" id="IPR036366">
    <property type="entry name" value="PGBDSf"/>
</dbReference>
<evidence type="ECO:0000313" key="3">
    <source>
        <dbReference type="Proteomes" id="UP000598775"/>
    </source>
</evidence>
<dbReference type="InterPro" id="IPR036365">
    <property type="entry name" value="PGBD-like_sf"/>
</dbReference>
<sequence length="369" mass="36477">MPGSAHGPTKAATTTAALALVVVAAVAGWAFTVILSPAPGVPTPDGYTLATSVEGDVGAHLTLNVAATWSLSPVGTNEAAGVVTTVDAQSGQLVDAGARLYSVNQQPVVAAQGAVPAYRSISGGDSGADVAQLQAMLTQLGFYAGPADGTAGASTVVAVRQWQQSVGVDATGELTLGAVIFVPTLPARLVLDASVVHRGATLAGGEAVVQWLGQSPVFTLPVSDTQSAMVGTDTRVLIDDGHGDTWQAVAAGRSEAQTGTVVIALAPADGAANADGGICGAQCEVVPVDGQTLFSARVVTVETVRGVVVPTAALQTDATQRVVVVDGAGTEHPVRVTAESQGLSVVTGIDAGLAVRVPADSATAPASAP</sequence>
<dbReference type="SUPFAM" id="SSF47090">
    <property type="entry name" value="PGBD-like"/>
    <property type="match status" value="1"/>
</dbReference>
<proteinExistence type="predicted"/>
<organism evidence="2 3">
    <name type="scientific">Subtercola lobariae</name>
    <dbReference type="NCBI Taxonomy" id="1588641"/>
    <lineage>
        <taxon>Bacteria</taxon>
        <taxon>Bacillati</taxon>
        <taxon>Actinomycetota</taxon>
        <taxon>Actinomycetes</taxon>
        <taxon>Micrococcales</taxon>
        <taxon>Microbacteriaceae</taxon>
        <taxon>Subtercola</taxon>
    </lineage>
</organism>
<evidence type="ECO:0000259" key="1">
    <source>
        <dbReference type="Pfam" id="PF01471"/>
    </source>
</evidence>
<comment type="caution">
    <text evidence="2">The sequence shown here is derived from an EMBL/GenBank/DDBJ whole genome shotgun (WGS) entry which is preliminary data.</text>
</comment>
<dbReference type="Proteomes" id="UP000598775">
    <property type="component" value="Unassembled WGS sequence"/>
</dbReference>
<dbReference type="Gene3D" id="1.10.101.10">
    <property type="entry name" value="PGBD-like superfamily/PGBD"/>
    <property type="match status" value="1"/>
</dbReference>
<dbReference type="InterPro" id="IPR002477">
    <property type="entry name" value="Peptidoglycan-bd-like"/>
</dbReference>
<evidence type="ECO:0000313" key="2">
    <source>
        <dbReference type="EMBL" id="GGF33667.1"/>
    </source>
</evidence>
<dbReference type="AlphaFoldDB" id="A0A917F0U7"/>
<keyword evidence="3" id="KW-1185">Reference proteome</keyword>
<protein>
    <recommendedName>
        <fullName evidence="1">Peptidoglycan binding-like domain-containing protein</fullName>
    </recommendedName>
</protein>
<name>A0A917F0U7_9MICO</name>
<reference evidence="2 3" key="1">
    <citation type="journal article" date="2014" name="Int. J. Syst. Evol. Microbiol.">
        <title>Complete genome sequence of Corynebacterium casei LMG S-19264T (=DSM 44701T), isolated from a smear-ripened cheese.</title>
        <authorList>
            <consortium name="US DOE Joint Genome Institute (JGI-PGF)"/>
            <person name="Walter F."/>
            <person name="Albersmeier A."/>
            <person name="Kalinowski J."/>
            <person name="Ruckert C."/>
        </authorList>
    </citation>
    <scope>NUCLEOTIDE SEQUENCE [LARGE SCALE GENOMIC DNA]</scope>
    <source>
        <strain evidence="2 3">CGMCC 1.12976</strain>
    </source>
</reference>